<evidence type="ECO:0000256" key="5">
    <source>
        <dbReference type="ARBA" id="ARBA00023295"/>
    </source>
</evidence>
<dbReference type="InterPro" id="IPR007342">
    <property type="entry name" value="PsuG"/>
</dbReference>
<reference evidence="7" key="1">
    <citation type="submission" date="2020-10" db="EMBL/GenBank/DDBJ databases">
        <authorList>
            <person name="Gilroy R."/>
        </authorList>
    </citation>
    <scope>NUCLEOTIDE SEQUENCE</scope>
    <source>
        <strain evidence="7">11300</strain>
    </source>
</reference>
<comment type="caution">
    <text evidence="7">The sequence shown here is derived from an EMBL/GenBank/DDBJ whole genome shotgun (WGS) entry which is preliminary data.</text>
</comment>
<sequence length="302" mass="32123">MYDNYLDVNPEVAKALDEGQPVVALESTIIAHGMPYPKNVETALAVEDVIRGNGAVPATIGILNGRIKIGMTKEEIEYMAHAENVMKVSRRDFPLVISKKMDGATTVAGTMIAAHMAGIKLFVTGGIGGVHRGAGESFDISADLEELKMTDVTVVCAGAKAILDIPATLEYLETSGVPVIAYGTDEIPAFYSRSSGEKANCRLDTPEEIGALISMKEELGLKGGILVTCPIPEADQIPADEINGVIDEAIREAEEQGVKGKDITPFLLSRVKDLTEGRSLEANIKLVLNNADIGSKIACNIK</sequence>
<dbReference type="GO" id="GO:0004730">
    <property type="term" value="F:pseudouridylate synthase activity"/>
    <property type="evidence" value="ECO:0007669"/>
    <property type="project" value="UniProtKB-UniRule"/>
</dbReference>
<feature type="active site" description="Nucleophile" evidence="6">
    <location>
        <position position="160"/>
    </location>
</feature>
<dbReference type="GO" id="GO:0046113">
    <property type="term" value="P:nucleobase catabolic process"/>
    <property type="evidence" value="ECO:0007669"/>
    <property type="project" value="UniProtKB-UniRule"/>
</dbReference>
<feature type="binding site" evidence="6">
    <location>
        <position position="87"/>
    </location>
    <ligand>
        <name>substrate</name>
    </ligand>
</feature>
<comment type="function">
    <text evidence="6">Catalyzes the reversible cleavage of pseudouridine 5'-phosphate (PsiMP) to ribose 5-phosphate and uracil. Functions biologically in the cleavage direction, as part of a pseudouridine degradation pathway.</text>
</comment>
<dbReference type="GO" id="GO:0016798">
    <property type="term" value="F:hydrolase activity, acting on glycosyl bonds"/>
    <property type="evidence" value="ECO:0007669"/>
    <property type="project" value="UniProtKB-KW"/>
</dbReference>
<feature type="binding site" evidence="6">
    <location>
        <position position="107"/>
    </location>
    <ligand>
        <name>substrate</name>
    </ligand>
</feature>
<comment type="cofactor">
    <cofactor evidence="6">
        <name>Mn(2+)</name>
        <dbReference type="ChEBI" id="CHEBI:29035"/>
    </cofactor>
    <text evidence="6">Binds 1 Mn(2+) ion per subunit.</text>
</comment>
<evidence type="ECO:0000256" key="3">
    <source>
        <dbReference type="ARBA" id="ARBA00023211"/>
    </source>
</evidence>
<dbReference type="EC" id="4.2.1.70" evidence="6"/>
<dbReference type="PANTHER" id="PTHR42909:SF1">
    <property type="entry name" value="CARBOHYDRATE KINASE PFKB DOMAIN-CONTAINING PROTEIN"/>
    <property type="match status" value="1"/>
</dbReference>
<feature type="active site" description="Proton donor" evidence="6">
    <location>
        <position position="26"/>
    </location>
</feature>
<feature type="binding site" evidence="6">
    <location>
        <position position="139"/>
    </location>
    <ligand>
        <name>Mn(2+)</name>
        <dbReference type="ChEBI" id="CHEBI:29035"/>
    </ligand>
</feature>
<comment type="subunit">
    <text evidence="6">Homotrimer.</text>
</comment>
<reference evidence="7" key="2">
    <citation type="journal article" date="2021" name="PeerJ">
        <title>Extensive microbial diversity within the chicken gut microbiome revealed by metagenomics and culture.</title>
        <authorList>
            <person name="Gilroy R."/>
            <person name="Ravi A."/>
            <person name="Getino M."/>
            <person name="Pursley I."/>
            <person name="Horton D.L."/>
            <person name="Alikhan N.F."/>
            <person name="Baker D."/>
            <person name="Gharbi K."/>
            <person name="Hall N."/>
            <person name="Watson M."/>
            <person name="Adriaenssens E.M."/>
            <person name="Foster-Nyarko E."/>
            <person name="Jarju S."/>
            <person name="Secka A."/>
            <person name="Antonio M."/>
            <person name="Oren A."/>
            <person name="Chaudhuri R.R."/>
            <person name="La Ragione R."/>
            <person name="Hildebrand F."/>
            <person name="Pallen M.J."/>
        </authorList>
    </citation>
    <scope>NUCLEOTIDE SEQUENCE</scope>
    <source>
        <strain evidence="7">11300</strain>
    </source>
</reference>
<evidence type="ECO:0000256" key="4">
    <source>
        <dbReference type="ARBA" id="ARBA00023239"/>
    </source>
</evidence>
<keyword evidence="5 6" id="KW-0326">Glycosidase</keyword>
<dbReference type="Gene3D" id="3.40.1790.10">
    <property type="entry name" value="Indigoidine synthase domain"/>
    <property type="match status" value="1"/>
</dbReference>
<dbReference type="HAMAP" id="MF_01876">
    <property type="entry name" value="PsiMP_glycosidase"/>
    <property type="match status" value="1"/>
</dbReference>
<evidence type="ECO:0000313" key="8">
    <source>
        <dbReference type="Proteomes" id="UP000824091"/>
    </source>
</evidence>
<dbReference type="PANTHER" id="PTHR42909">
    <property type="entry name" value="ZGC:136858"/>
    <property type="match status" value="1"/>
</dbReference>
<dbReference type="SUPFAM" id="SSF110581">
    <property type="entry name" value="Indigoidine synthase A-like"/>
    <property type="match status" value="1"/>
</dbReference>
<keyword evidence="3 6" id="KW-0464">Manganese</keyword>
<keyword evidence="1 6" id="KW-0479">Metal-binding</keyword>
<proteinExistence type="inferred from homology"/>
<dbReference type="Pfam" id="PF04227">
    <property type="entry name" value="Indigoidine_A"/>
    <property type="match status" value="1"/>
</dbReference>
<feature type="binding site" evidence="6">
    <location>
        <begin position="141"/>
        <end position="143"/>
    </location>
    <ligand>
        <name>substrate</name>
    </ligand>
</feature>
<accession>A0A9D1L738</accession>
<evidence type="ECO:0000256" key="6">
    <source>
        <dbReference type="HAMAP-Rule" id="MF_01876"/>
    </source>
</evidence>
<dbReference type="Proteomes" id="UP000824091">
    <property type="component" value="Unassembled WGS sequence"/>
</dbReference>
<dbReference type="EMBL" id="DVMO01000052">
    <property type="protein sequence ID" value="HIU27444.1"/>
    <property type="molecule type" value="Genomic_DNA"/>
</dbReference>
<gene>
    <name evidence="6" type="primary">psuG</name>
    <name evidence="7" type="ORF">IAD16_03540</name>
</gene>
<dbReference type="InterPro" id="IPR022830">
    <property type="entry name" value="Indigdn_synthA-like"/>
</dbReference>
<dbReference type="GO" id="GO:0005737">
    <property type="term" value="C:cytoplasm"/>
    <property type="evidence" value="ECO:0007669"/>
    <property type="project" value="TreeGrafter"/>
</dbReference>
<keyword evidence="2 6" id="KW-0378">Hydrolase</keyword>
<comment type="catalytic activity">
    <reaction evidence="6">
        <text>D-ribose 5-phosphate + uracil = psi-UMP + H2O</text>
        <dbReference type="Rhea" id="RHEA:18337"/>
        <dbReference type="ChEBI" id="CHEBI:15377"/>
        <dbReference type="ChEBI" id="CHEBI:17568"/>
        <dbReference type="ChEBI" id="CHEBI:58380"/>
        <dbReference type="ChEBI" id="CHEBI:78346"/>
        <dbReference type="EC" id="4.2.1.70"/>
    </reaction>
</comment>
<comment type="similarity">
    <text evidence="6">Belongs to the pseudouridine-5'-phosphate glycosidase family.</text>
</comment>
<evidence type="ECO:0000256" key="2">
    <source>
        <dbReference type="ARBA" id="ARBA00022801"/>
    </source>
</evidence>
<dbReference type="AlphaFoldDB" id="A0A9D1L738"/>
<dbReference type="GO" id="GO:0046872">
    <property type="term" value="F:metal ion binding"/>
    <property type="evidence" value="ECO:0007669"/>
    <property type="project" value="UniProtKB-KW"/>
</dbReference>
<evidence type="ECO:0000256" key="1">
    <source>
        <dbReference type="ARBA" id="ARBA00022723"/>
    </source>
</evidence>
<protein>
    <recommendedName>
        <fullName evidence="6">Pseudouridine-5'-phosphate glycosidase</fullName>
        <shortName evidence="6">PsiMP glycosidase</shortName>
        <ecNumber evidence="6">4.2.1.70</ecNumber>
    </recommendedName>
</protein>
<evidence type="ECO:0000313" key="7">
    <source>
        <dbReference type="EMBL" id="HIU27444.1"/>
    </source>
</evidence>
<name>A0A9D1L738_9FIRM</name>
<keyword evidence="4 6" id="KW-0456">Lyase</keyword>
<organism evidence="7 8">
    <name type="scientific">Candidatus Fimisoma avicola</name>
    <dbReference type="NCBI Taxonomy" id="2840826"/>
    <lineage>
        <taxon>Bacteria</taxon>
        <taxon>Bacillati</taxon>
        <taxon>Bacillota</taxon>
        <taxon>Clostridia</taxon>
        <taxon>Eubacteriales</taxon>
        <taxon>Candidatus Fimisoma</taxon>
    </lineage>
</organism>